<keyword evidence="8 9" id="KW-0456">Lyase</keyword>
<dbReference type="EC" id="4.2.3.12" evidence="3 9"/>
<dbReference type="GO" id="GO:0005739">
    <property type="term" value="C:mitochondrion"/>
    <property type="evidence" value="ECO:0007669"/>
    <property type="project" value="TreeGrafter"/>
</dbReference>
<dbReference type="InterPro" id="IPR007115">
    <property type="entry name" value="6-PTP_synth/QueD"/>
</dbReference>
<dbReference type="GO" id="GO:0006729">
    <property type="term" value="P:tetrahydrobiopterin biosynthetic process"/>
    <property type="evidence" value="ECO:0007669"/>
    <property type="project" value="UniProtKB-UniPathway"/>
</dbReference>
<comment type="similarity">
    <text evidence="2 9">Belongs to the PTPS family.</text>
</comment>
<feature type="active site" description="Proton acceptor" evidence="10">
    <location>
        <position position="14"/>
    </location>
</feature>
<feature type="binding site" evidence="11">
    <location>
        <position position="22"/>
    </location>
    <ligand>
        <name>Zn(2+)</name>
        <dbReference type="ChEBI" id="CHEBI:29105"/>
    </ligand>
</feature>
<feature type="binding site" evidence="11">
    <location>
        <position position="20"/>
    </location>
    <ligand>
        <name>Zn(2+)</name>
        <dbReference type="ChEBI" id="CHEBI:29105"/>
    </ligand>
</feature>
<keyword evidence="6 9" id="KW-0862">Zinc</keyword>
<dbReference type="InterPro" id="IPR022469">
    <property type="entry name" value="PTPS_His_AS"/>
</dbReference>
<sequence length="119" mass="13139">MLSEKENETIFGKCNNANGHGHNYVVCVSVRGSIDERTGMVINLVDLKSCIQKAVVEPLDHKNLDLDVPGLKGTITTTENLAIFIWNSLANVLPDPSLLYQVKIKETDKNSVIYRGPNT</sequence>
<dbReference type="EMBL" id="GIBP01010276">
    <property type="protein sequence ID" value="NDV39245.1"/>
    <property type="molecule type" value="Transcribed_RNA"/>
</dbReference>
<dbReference type="PROSITE" id="PS00988">
    <property type="entry name" value="PTPS_2"/>
    <property type="match status" value="1"/>
</dbReference>
<evidence type="ECO:0000256" key="7">
    <source>
        <dbReference type="ARBA" id="ARBA00023007"/>
    </source>
</evidence>
<dbReference type="InterPro" id="IPR038418">
    <property type="entry name" value="6-PTP_synth/QueD_sf"/>
</dbReference>
<dbReference type="PANTHER" id="PTHR12589">
    <property type="entry name" value="PYRUVOYL TETRAHYDROBIOPTERIN SYNTHASE"/>
    <property type="match status" value="1"/>
</dbReference>
<comment type="cofactor">
    <cofactor evidence="9 11">
        <name>Zn(2+)</name>
        <dbReference type="ChEBI" id="CHEBI:29105"/>
    </cofactor>
    <text evidence="9 11">Binds 1 zinc ion per subunit.</text>
</comment>
<accession>A0A6B2LQN8</accession>
<dbReference type="GO" id="GO:0003874">
    <property type="term" value="F:6-pyruvoyltetrahydropterin synthase activity"/>
    <property type="evidence" value="ECO:0007669"/>
    <property type="project" value="UniProtKB-EC"/>
</dbReference>
<evidence type="ECO:0000256" key="9">
    <source>
        <dbReference type="PIRNR" id="PIRNR006113"/>
    </source>
</evidence>
<feature type="active site" description="Charge relay system" evidence="10">
    <location>
        <position position="106"/>
    </location>
</feature>
<feature type="active site" description="Charge relay system" evidence="10">
    <location>
        <position position="61"/>
    </location>
</feature>
<evidence type="ECO:0000256" key="4">
    <source>
        <dbReference type="ARBA" id="ARBA00015587"/>
    </source>
</evidence>
<proteinExistence type="inferred from homology"/>
<evidence type="ECO:0000256" key="3">
    <source>
        <dbReference type="ARBA" id="ARBA00013100"/>
    </source>
</evidence>
<evidence type="ECO:0000256" key="1">
    <source>
        <dbReference type="ARBA" id="ARBA00005126"/>
    </source>
</evidence>
<evidence type="ECO:0000256" key="2">
    <source>
        <dbReference type="ARBA" id="ARBA00009164"/>
    </source>
</evidence>
<dbReference type="InterPro" id="IPR022470">
    <property type="entry name" value="PTPS_Cys_AS"/>
</dbReference>
<keyword evidence="7 9" id="KW-0783">Tetrahydrobiopterin biosynthesis</keyword>
<evidence type="ECO:0000256" key="5">
    <source>
        <dbReference type="ARBA" id="ARBA00022723"/>
    </source>
</evidence>
<comment type="pathway">
    <text evidence="1 9">Cofactor biosynthesis; tetrahydrobiopterin biosynthesis; tetrahydrobiopterin from 7,8-dihydroneopterin triphosphate: step 1/3.</text>
</comment>
<dbReference type="SUPFAM" id="SSF55620">
    <property type="entry name" value="Tetrahydrobiopterin biosynthesis enzymes-like"/>
    <property type="match status" value="1"/>
</dbReference>
<dbReference type="Gene3D" id="3.30.479.10">
    <property type="entry name" value="6-pyruvoyl tetrahydropterin synthase/QueD"/>
    <property type="match status" value="1"/>
</dbReference>
<dbReference type="Pfam" id="PF01242">
    <property type="entry name" value="PTPS"/>
    <property type="match status" value="1"/>
</dbReference>
<dbReference type="PANTHER" id="PTHR12589:SF7">
    <property type="entry name" value="6-PYRUVOYL TETRAHYDROBIOPTERIN SYNTHASE"/>
    <property type="match status" value="1"/>
</dbReference>
<evidence type="ECO:0000256" key="11">
    <source>
        <dbReference type="PIRSR" id="PIRSR006113-2"/>
    </source>
</evidence>
<comment type="catalytic activity">
    <reaction evidence="9">
        <text>7,8-dihydroneopterin 3'-triphosphate = 6-pyruvoyl-5,6,7,8-tetrahydropterin + triphosphate + H(+)</text>
        <dbReference type="Rhea" id="RHEA:22048"/>
        <dbReference type="ChEBI" id="CHEBI:15378"/>
        <dbReference type="ChEBI" id="CHEBI:18036"/>
        <dbReference type="ChEBI" id="CHEBI:58462"/>
        <dbReference type="ChEBI" id="CHEBI:136564"/>
        <dbReference type="EC" id="4.2.3.12"/>
    </reaction>
</comment>
<evidence type="ECO:0000256" key="10">
    <source>
        <dbReference type="PIRSR" id="PIRSR006113-1"/>
    </source>
</evidence>
<evidence type="ECO:0000256" key="8">
    <source>
        <dbReference type="ARBA" id="ARBA00023239"/>
    </source>
</evidence>
<evidence type="ECO:0000313" key="12">
    <source>
        <dbReference type="EMBL" id="NDV39245.1"/>
    </source>
</evidence>
<dbReference type="FunFam" id="3.30.479.10:FF:000003">
    <property type="entry name" value="6-pyruvoyl tetrahydrobiopterin synthase"/>
    <property type="match status" value="1"/>
</dbReference>
<protein>
    <recommendedName>
        <fullName evidence="4 9">6-pyruvoyl tetrahydrobiopterin synthase</fullName>
        <shortName evidence="9">PTP synthase</shortName>
        <shortName evidence="9">PTPS</shortName>
        <ecNumber evidence="3 9">4.2.3.12</ecNumber>
    </recommendedName>
</protein>
<name>A0A6B2LQN8_9EUKA</name>
<dbReference type="PIRSF" id="PIRSF006113">
    <property type="entry name" value="PTP_synth"/>
    <property type="match status" value="1"/>
</dbReference>
<dbReference type="AlphaFoldDB" id="A0A6B2LQN8"/>
<dbReference type="GO" id="GO:0046872">
    <property type="term" value="F:metal ion binding"/>
    <property type="evidence" value="ECO:0007669"/>
    <property type="project" value="UniProtKB-KW"/>
</dbReference>
<keyword evidence="5 9" id="KW-0479">Metal-binding</keyword>
<evidence type="ECO:0000256" key="6">
    <source>
        <dbReference type="ARBA" id="ARBA00022833"/>
    </source>
</evidence>
<reference evidence="12" key="1">
    <citation type="journal article" date="2020" name="J. Eukaryot. Microbiol.">
        <title>De novo Sequencing, Assembly and Annotation of the Transcriptome for the Free-Living Testate Amoeba Arcella intermedia.</title>
        <authorList>
            <person name="Ribeiro G.M."/>
            <person name="Porfirio-Sousa A.L."/>
            <person name="Maurer-Alcala X.X."/>
            <person name="Katz L.A."/>
            <person name="Lahr D.J.G."/>
        </authorList>
    </citation>
    <scope>NUCLEOTIDE SEQUENCE</scope>
</reference>
<organism evidence="12">
    <name type="scientific">Arcella intermedia</name>
    <dbReference type="NCBI Taxonomy" id="1963864"/>
    <lineage>
        <taxon>Eukaryota</taxon>
        <taxon>Amoebozoa</taxon>
        <taxon>Tubulinea</taxon>
        <taxon>Elardia</taxon>
        <taxon>Arcellinida</taxon>
        <taxon>Sphaerothecina</taxon>
        <taxon>Arcellidae</taxon>
        <taxon>Arcella</taxon>
    </lineage>
</organism>
<dbReference type="PROSITE" id="PS00987">
    <property type="entry name" value="PTPS_1"/>
    <property type="match status" value="1"/>
</dbReference>
<dbReference type="UniPathway" id="UPA00849">
    <property type="reaction ID" value="UER00819"/>
</dbReference>